<feature type="non-terminal residue" evidence="5">
    <location>
        <position position="1"/>
    </location>
</feature>
<comment type="caution">
    <text evidence="5">The sequence shown here is derived from an EMBL/GenBank/DDBJ whole genome shotgun (WGS) entry which is preliminary data.</text>
</comment>
<evidence type="ECO:0000313" key="6">
    <source>
        <dbReference type="Proteomes" id="UP000779574"/>
    </source>
</evidence>
<sequence>MVNITASLMTLLAVASFAAAAPAPIEPQSEVPTNILEKRAVSCRDDGPSGWKRGSSADAARCITELAALGSQDCTASVSGTLFKKCGDTIIHGQNVCAPSEGLTATATRQEAARGAGLIMDQCSRGDGTVMGENHAWASRCLLIHILADSSSNMARTKRKPIQLATPPRARPLWFEGLSTRDIDHLTYLIESGMDKNRVKIEPDTAAHAELSMTNSQTGSGHEDVAAAMQNSTNTHELPDEQEETGKEGQTVDDNDVLTFDFRTASPDVEEPPTTARVFLKCRRCQSTFARHHQLVAHFWEAHLKQENVDWLPGPVHSRQEEIVQELIGSFVDYESSAGLSPPVLTQPSPPQGPPAAARIPFSRPPPSSARSQSSMMSVFTIDNHATTSGSPGNNARRLLAPARPAEPTLPQPAMPSATPVSAAAAQAFPPGALETDQPFRLGQPAPLGIKLPTNRSMTTFKWEVYKRRGGSSAFNWTDKKDIKLANRWRSRVSQATFRGLGIRLDRRKKSAAVAEVDDDEETEDDEAQAEQGGGEMDTRQE</sequence>
<feature type="region of interest" description="Disordered" evidence="2">
    <location>
        <begin position="339"/>
        <end position="374"/>
    </location>
</feature>
<dbReference type="PROSITE" id="PS00028">
    <property type="entry name" value="ZINC_FINGER_C2H2_1"/>
    <property type="match status" value="1"/>
</dbReference>
<accession>A0A9P8J9P5</accession>
<feature type="region of interest" description="Disordered" evidence="2">
    <location>
        <begin position="235"/>
        <end position="255"/>
    </location>
</feature>
<evidence type="ECO:0000256" key="2">
    <source>
        <dbReference type="SAM" id="MobiDB-lite"/>
    </source>
</evidence>
<gene>
    <name evidence="5" type="ORF">KCU76_g6202</name>
</gene>
<organism evidence="5 6">
    <name type="scientific">Aureobasidium melanogenum</name>
    <name type="common">Aureobasidium pullulans var. melanogenum</name>
    <dbReference type="NCBI Taxonomy" id="46634"/>
    <lineage>
        <taxon>Eukaryota</taxon>
        <taxon>Fungi</taxon>
        <taxon>Dikarya</taxon>
        <taxon>Ascomycota</taxon>
        <taxon>Pezizomycotina</taxon>
        <taxon>Dothideomycetes</taxon>
        <taxon>Dothideomycetidae</taxon>
        <taxon>Dothideales</taxon>
        <taxon>Saccotheciaceae</taxon>
        <taxon>Aureobasidium</taxon>
    </lineage>
</organism>
<feature type="region of interest" description="Disordered" evidence="2">
    <location>
        <begin position="508"/>
        <end position="542"/>
    </location>
</feature>
<evidence type="ECO:0000256" key="1">
    <source>
        <dbReference type="PROSITE-ProRule" id="PRU00042"/>
    </source>
</evidence>
<dbReference type="InterPro" id="IPR013087">
    <property type="entry name" value="Znf_C2H2_type"/>
</dbReference>
<keyword evidence="1" id="KW-0862">Zinc</keyword>
<evidence type="ECO:0000259" key="4">
    <source>
        <dbReference type="PROSITE" id="PS50157"/>
    </source>
</evidence>
<protein>
    <recommendedName>
        <fullName evidence="4">C2H2-type domain-containing protein</fullName>
    </recommendedName>
</protein>
<dbReference type="Proteomes" id="UP000779574">
    <property type="component" value="Unassembled WGS sequence"/>
</dbReference>
<proteinExistence type="predicted"/>
<dbReference type="PROSITE" id="PS50157">
    <property type="entry name" value="ZINC_FINGER_C2H2_2"/>
    <property type="match status" value="1"/>
</dbReference>
<feature type="signal peptide" evidence="3">
    <location>
        <begin position="1"/>
        <end position="20"/>
    </location>
</feature>
<dbReference type="GO" id="GO:0008270">
    <property type="term" value="F:zinc ion binding"/>
    <property type="evidence" value="ECO:0007669"/>
    <property type="project" value="UniProtKB-KW"/>
</dbReference>
<feature type="compositionally biased region" description="Acidic residues" evidence="2">
    <location>
        <begin position="516"/>
        <end position="529"/>
    </location>
</feature>
<keyword evidence="1" id="KW-0863">Zinc-finger</keyword>
<keyword evidence="1" id="KW-0479">Metal-binding</keyword>
<evidence type="ECO:0000313" key="5">
    <source>
        <dbReference type="EMBL" id="KAG9693121.1"/>
    </source>
</evidence>
<reference evidence="5" key="2">
    <citation type="submission" date="2021-08" db="EMBL/GenBank/DDBJ databases">
        <authorList>
            <person name="Gostincar C."/>
            <person name="Sun X."/>
            <person name="Song Z."/>
            <person name="Gunde-Cimerman N."/>
        </authorList>
    </citation>
    <scope>NUCLEOTIDE SEQUENCE</scope>
    <source>
        <strain evidence="5">EXF-9911</strain>
    </source>
</reference>
<dbReference type="OrthoDB" id="2112446at2759"/>
<feature type="chain" id="PRO_5040285485" description="C2H2-type domain-containing protein" evidence="3">
    <location>
        <begin position="21"/>
        <end position="542"/>
    </location>
</feature>
<feature type="compositionally biased region" description="Low complexity" evidence="2">
    <location>
        <begin position="415"/>
        <end position="425"/>
    </location>
</feature>
<reference evidence="5" key="1">
    <citation type="journal article" date="2021" name="J Fungi (Basel)">
        <title>Virulence traits and population genomics of the black yeast Aureobasidium melanogenum.</title>
        <authorList>
            <person name="Cernosa A."/>
            <person name="Sun X."/>
            <person name="Gostincar C."/>
            <person name="Fang C."/>
            <person name="Gunde-Cimerman N."/>
            <person name="Song Z."/>
        </authorList>
    </citation>
    <scope>NUCLEOTIDE SEQUENCE</scope>
    <source>
        <strain evidence="5">EXF-9911</strain>
    </source>
</reference>
<dbReference type="EMBL" id="JAHFXF010000205">
    <property type="protein sequence ID" value="KAG9693121.1"/>
    <property type="molecule type" value="Genomic_DNA"/>
</dbReference>
<name>A0A9P8J9P5_AURME</name>
<evidence type="ECO:0000256" key="3">
    <source>
        <dbReference type="SAM" id="SignalP"/>
    </source>
</evidence>
<feature type="domain" description="C2H2-type" evidence="4">
    <location>
        <begin position="280"/>
        <end position="308"/>
    </location>
</feature>
<keyword evidence="3" id="KW-0732">Signal</keyword>
<dbReference type="AlphaFoldDB" id="A0A9P8J9P5"/>
<feature type="region of interest" description="Disordered" evidence="2">
    <location>
        <begin position="406"/>
        <end position="425"/>
    </location>
</feature>